<feature type="transmembrane region" description="Helical" evidence="8">
    <location>
        <begin position="209"/>
        <end position="226"/>
    </location>
</feature>
<feature type="transmembrane region" description="Helical" evidence="8">
    <location>
        <begin position="67"/>
        <end position="90"/>
    </location>
</feature>
<accession>A4BCA8</accession>
<dbReference type="EMBL" id="AAOE01000005">
    <property type="protein sequence ID" value="EAR10174.1"/>
    <property type="molecule type" value="Genomic_DNA"/>
</dbReference>
<gene>
    <name evidence="9" type="ORF">MED297_13162</name>
</gene>
<comment type="caution">
    <text evidence="9">The sequence shown here is derived from an EMBL/GenBank/DDBJ whole genome shotgun (WGS) entry which is preliminary data.</text>
</comment>
<evidence type="ECO:0000256" key="4">
    <source>
        <dbReference type="ARBA" id="ARBA00022475"/>
    </source>
</evidence>
<keyword evidence="6 8" id="KW-1133">Transmembrane helix</keyword>
<dbReference type="Proteomes" id="UP000005953">
    <property type="component" value="Unassembled WGS sequence"/>
</dbReference>
<proteinExistence type="inferred from homology"/>
<feature type="transmembrane region" description="Helical" evidence="8">
    <location>
        <begin position="129"/>
        <end position="151"/>
    </location>
</feature>
<sequence length="231" mass="25518">MKRQAFFRGVVDTLPMVLAAIPFGLLFGMLAPASGVSAWVAICLSALVFAGSAQYVAMGLLAAGTPAALIVLTTFIVNLRHLLYSLAMLVPLRHLRRPKKVALSFFLTDETFVTFNQRLQRVLPEEQRVAYYLGSAVFMYGNWQLCTWLGLWAGSSLTGIESLGLEFAMVTAFLAMMMPMFRHRKNIVSAVIAFVLAWFTRDWPHKTGIIFSVIVAAVVASTLSFLETDDD</sequence>
<dbReference type="AlphaFoldDB" id="A4BCA8"/>
<evidence type="ECO:0000256" key="3">
    <source>
        <dbReference type="ARBA" id="ARBA00022448"/>
    </source>
</evidence>
<dbReference type="STRING" id="314283.MED297_13162"/>
<dbReference type="Pfam" id="PF03591">
    <property type="entry name" value="AzlC"/>
    <property type="match status" value="1"/>
</dbReference>
<feature type="transmembrane region" description="Helical" evidence="8">
    <location>
        <begin position="157"/>
        <end position="175"/>
    </location>
</feature>
<evidence type="ECO:0000256" key="8">
    <source>
        <dbReference type="SAM" id="Phobius"/>
    </source>
</evidence>
<evidence type="ECO:0000256" key="6">
    <source>
        <dbReference type="ARBA" id="ARBA00022989"/>
    </source>
</evidence>
<comment type="subcellular location">
    <subcellularLocation>
        <location evidence="1">Cell membrane</location>
        <topology evidence="1">Multi-pass membrane protein</topology>
    </subcellularLocation>
</comment>
<keyword evidence="3" id="KW-0813">Transport</keyword>
<evidence type="ECO:0000313" key="10">
    <source>
        <dbReference type="Proteomes" id="UP000005953"/>
    </source>
</evidence>
<evidence type="ECO:0000256" key="7">
    <source>
        <dbReference type="ARBA" id="ARBA00023136"/>
    </source>
</evidence>
<evidence type="ECO:0000256" key="5">
    <source>
        <dbReference type="ARBA" id="ARBA00022692"/>
    </source>
</evidence>
<dbReference type="HOGENOM" id="CLU_065777_1_1_6"/>
<keyword evidence="7 8" id="KW-0472">Membrane</keyword>
<reference evidence="9 10" key="1">
    <citation type="submission" date="2006-02" db="EMBL/GenBank/DDBJ databases">
        <authorList>
            <person name="Pinhassi J."/>
            <person name="Pedros-Alio C."/>
            <person name="Ferriera S."/>
            <person name="Johnson J."/>
            <person name="Kravitz S."/>
            <person name="Halpern A."/>
            <person name="Remington K."/>
            <person name="Beeson K."/>
            <person name="Tran B."/>
            <person name="Rogers Y.-H."/>
            <person name="Friedman R."/>
            <person name="Venter J.C."/>
        </authorList>
    </citation>
    <scope>NUCLEOTIDE SEQUENCE [LARGE SCALE GENOMIC DNA]</scope>
    <source>
        <strain evidence="9 10">MED297</strain>
    </source>
</reference>
<protein>
    <submittedName>
        <fullName evidence="9">Predicted branched-chain amino acid permease (Azaleucine resistance)</fullName>
    </submittedName>
</protein>
<comment type="similarity">
    <text evidence="2">Belongs to the AzlC family.</text>
</comment>
<name>A4BCA8_9GAMM</name>
<dbReference type="GO" id="GO:0005886">
    <property type="term" value="C:plasma membrane"/>
    <property type="evidence" value="ECO:0007669"/>
    <property type="project" value="UniProtKB-SubCell"/>
</dbReference>
<dbReference type="PANTHER" id="PTHR34979:SF1">
    <property type="entry name" value="INNER MEMBRANE PROTEIN YGAZ"/>
    <property type="match status" value="1"/>
</dbReference>
<organism evidence="9 10">
    <name type="scientific">Reinekea blandensis MED297</name>
    <dbReference type="NCBI Taxonomy" id="314283"/>
    <lineage>
        <taxon>Bacteria</taxon>
        <taxon>Pseudomonadati</taxon>
        <taxon>Pseudomonadota</taxon>
        <taxon>Gammaproteobacteria</taxon>
        <taxon>Oceanospirillales</taxon>
        <taxon>Saccharospirillaceae</taxon>
        <taxon>Reinekea</taxon>
    </lineage>
</organism>
<evidence type="ECO:0000256" key="2">
    <source>
        <dbReference type="ARBA" id="ARBA00010735"/>
    </source>
</evidence>
<keyword evidence="4" id="KW-1003">Cell membrane</keyword>
<dbReference type="GO" id="GO:1903785">
    <property type="term" value="P:L-valine transmembrane transport"/>
    <property type="evidence" value="ECO:0007669"/>
    <property type="project" value="TreeGrafter"/>
</dbReference>
<keyword evidence="5 8" id="KW-0812">Transmembrane</keyword>
<dbReference type="PANTHER" id="PTHR34979">
    <property type="entry name" value="INNER MEMBRANE PROTEIN YGAZ"/>
    <property type="match status" value="1"/>
</dbReference>
<evidence type="ECO:0000256" key="1">
    <source>
        <dbReference type="ARBA" id="ARBA00004651"/>
    </source>
</evidence>
<evidence type="ECO:0000313" key="9">
    <source>
        <dbReference type="EMBL" id="EAR10174.1"/>
    </source>
</evidence>
<feature type="transmembrane region" description="Helical" evidence="8">
    <location>
        <begin position="187"/>
        <end position="203"/>
    </location>
</feature>
<dbReference type="InterPro" id="IPR011606">
    <property type="entry name" value="Brnchd-chn_aa_trnsp_permease"/>
</dbReference>
<keyword evidence="10" id="KW-1185">Reference proteome</keyword>